<reference evidence="3 4" key="1">
    <citation type="submission" date="2023-06" db="EMBL/GenBank/DDBJ databases">
        <title>The Gram-positive Non-spore-bearing Anaerobic Bacilli of Human Feces.</title>
        <authorList>
            <person name="Eggerth A.H."/>
        </authorList>
    </citation>
    <scope>NUCLEOTIDE SEQUENCE [LARGE SCALE GENOMIC DNA]</scope>
    <source>
        <strain evidence="3 4">CBA3108</strain>
    </source>
</reference>
<name>A0ABY7R0K7_9ACTN</name>
<keyword evidence="4" id="KW-1185">Reference proteome</keyword>
<keyword evidence="1" id="KW-1133">Transmembrane helix</keyword>
<feature type="domain" description="VTT" evidence="2">
    <location>
        <begin position="38"/>
        <end position="162"/>
    </location>
</feature>
<feature type="transmembrane region" description="Helical" evidence="1">
    <location>
        <begin position="140"/>
        <end position="161"/>
    </location>
</feature>
<keyword evidence="1" id="KW-0812">Transmembrane</keyword>
<accession>A0ABY7R0K7</accession>
<organism evidence="3 4">
    <name type="scientific">Cutibacterium equinum</name>
    <dbReference type="NCBI Taxonomy" id="3016342"/>
    <lineage>
        <taxon>Bacteria</taxon>
        <taxon>Bacillati</taxon>
        <taxon>Actinomycetota</taxon>
        <taxon>Actinomycetes</taxon>
        <taxon>Propionibacteriales</taxon>
        <taxon>Propionibacteriaceae</taxon>
        <taxon>Cutibacterium</taxon>
    </lineage>
</organism>
<feature type="transmembrane region" description="Helical" evidence="1">
    <location>
        <begin position="114"/>
        <end position="134"/>
    </location>
</feature>
<dbReference type="RefSeq" id="WP_271419009.1">
    <property type="nucleotide sequence ID" value="NZ_CP115668.1"/>
</dbReference>
<dbReference type="EMBL" id="CP115668">
    <property type="protein sequence ID" value="WCC80830.1"/>
    <property type="molecule type" value="Genomic_DNA"/>
</dbReference>
<keyword evidence="1" id="KW-0472">Membrane</keyword>
<evidence type="ECO:0000256" key="1">
    <source>
        <dbReference type="SAM" id="Phobius"/>
    </source>
</evidence>
<evidence type="ECO:0000313" key="4">
    <source>
        <dbReference type="Proteomes" id="UP001212097"/>
    </source>
</evidence>
<protein>
    <submittedName>
        <fullName evidence="3">VTT domain-containing protein</fullName>
    </submittedName>
</protein>
<dbReference type="InterPro" id="IPR032816">
    <property type="entry name" value="VTT_dom"/>
</dbReference>
<evidence type="ECO:0000259" key="2">
    <source>
        <dbReference type="Pfam" id="PF09335"/>
    </source>
</evidence>
<dbReference type="Pfam" id="PF09335">
    <property type="entry name" value="VTT_dom"/>
    <property type="match status" value="1"/>
</dbReference>
<gene>
    <name evidence="3" type="ORF">O6R08_05065</name>
</gene>
<proteinExistence type="predicted"/>
<feature type="transmembrane region" description="Helical" evidence="1">
    <location>
        <begin position="9"/>
        <end position="28"/>
    </location>
</feature>
<evidence type="ECO:0000313" key="3">
    <source>
        <dbReference type="EMBL" id="WCC80830.1"/>
    </source>
</evidence>
<feature type="transmembrane region" description="Helical" evidence="1">
    <location>
        <begin position="34"/>
        <end position="55"/>
    </location>
</feature>
<sequence length="170" mass="19089">MGVVVTWQFWYQVVSAFAFGVASSLVPVLNSELFIVGALGSKLLGPLSVSLGLALGHGVGKQIMFVGIRRGSQSRWVARKEPKPVPQGSWRWRLRRWNEKAAHLVETPRWGMPLLFFSAATGIPPVYLVVIYAATTKMDFWRFSLWVTIGFFIRCYALALATQYGFHLII</sequence>
<dbReference type="Proteomes" id="UP001212097">
    <property type="component" value="Chromosome"/>
</dbReference>